<dbReference type="Proteomes" id="UP000026739">
    <property type="component" value="Unassembled WGS sequence"/>
</dbReference>
<protein>
    <submittedName>
        <fullName evidence="3">Carboxymuconolactone decarboxylase</fullName>
    </submittedName>
</protein>
<dbReference type="InterPro" id="IPR052512">
    <property type="entry name" value="4CMD/NDH-1_regulator"/>
</dbReference>
<dbReference type="Pfam" id="PF02627">
    <property type="entry name" value="CMD"/>
    <property type="match status" value="1"/>
</dbReference>
<dbReference type="PANTHER" id="PTHR33570">
    <property type="entry name" value="4-CARBOXYMUCONOLACTONE DECARBOXYLASE FAMILY PROTEIN"/>
    <property type="match status" value="1"/>
</dbReference>
<dbReference type="RefSeq" id="WP_033059962.1">
    <property type="nucleotide sequence ID" value="NZ_AZQQ01000096.1"/>
</dbReference>
<dbReference type="InterPro" id="IPR029032">
    <property type="entry name" value="AhpD-like"/>
</dbReference>
<evidence type="ECO:0000313" key="3">
    <source>
        <dbReference type="EMBL" id="KDD66594.1"/>
    </source>
</evidence>
<evidence type="ECO:0000256" key="1">
    <source>
        <dbReference type="SAM" id="SignalP"/>
    </source>
</evidence>
<feature type="chain" id="PRO_5001579760" evidence="1">
    <location>
        <begin position="35"/>
        <end position="257"/>
    </location>
</feature>
<dbReference type="Gene3D" id="1.20.1290.10">
    <property type="entry name" value="AhpD-like"/>
    <property type="match status" value="1"/>
</dbReference>
<proteinExistence type="predicted"/>
<dbReference type="GO" id="GO:0051920">
    <property type="term" value="F:peroxiredoxin activity"/>
    <property type="evidence" value="ECO:0007669"/>
    <property type="project" value="InterPro"/>
</dbReference>
<name>A0A059KXX7_9PSED</name>
<dbReference type="SUPFAM" id="SSF69118">
    <property type="entry name" value="AhpD-like"/>
    <property type="match status" value="1"/>
</dbReference>
<comment type="caution">
    <text evidence="3">The sequence shown here is derived from an EMBL/GenBank/DDBJ whole genome shotgun (WGS) entry which is preliminary data.</text>
</comment>
<dbReference type="AlphaFoldDB" id="A0A059KXX7"/>
<dbReference type="eggNOG" id="COG0599">
    <property type="taxonomic scope" value="Bacteria"/>
</dbReference>
<keyword evidence="1" id="KW-0732">Signal</keyword>
<gene>
    <name evidence="3" type="ORF">V466_22405</name>
</gene>
<dbReference type="EMBL" id="AZQQ01000096">
    <property type="protein sequence ID" value="KDD66594.1"/>
    <property type="molecule type" value="Genomic_DNA"/>
</dbReference>
<feature type="domain" description="Carboxymuconolactone decarboxylase-like" evidence="2">
    <location>
        <begin position="169"/>
        <end position="247"/>
    </location>
</feature>
<dbReference type="PANTHER" id="PTHR33570:SF2">
    <property type="entry name" value="CARBOXYMUCONOLACTONE DECARBOXYLASE-LIKE DOMAIN-CONTAINING PROTEIN"/>
    <property type="match status" value="1"/>
</dbReference>
<accession>A0A059KXX7</accession>
<organism evidence="3 4">
    <name type="scientific">Pseudomonas mandelii PD30</name>
    <dbReference type="NCBI Taxonomy" id="1419583"/>
    <lineage>
        <taxon>Bacteria</taxon>
        <taxon>Pseudomonadati</taxon>
        <taxon>Pseudomonadota</taxon>
        <taxon>Gammaproteobacteria</taxon>
        <taxon>Pseudomonadales</taxon>
        <taxon>Pseudomonadaceae</taxon>
        <taxon>Pseudomonas</taxon>
    </lineage>
</organism>
<reference evidence="3 4" key="1">
    <citation type="submission" date="2013-12" db="EMBL/GenBank/DDBJ databases">
        <authorList>
            <person name="Formusa P.A."/>
            <person name="Habash M."/>
            <person name="Lee H."/>
            <person name="Trevors J.T."/>
        </authorList>
    </citation>
    <scope>NUCLEOTIDE SEQUENCE [LARGE SCALE GENOMIC DNA]</scope>
    <source>
        <strain evidence="3 4">PD30</strain>
    </source>
</reference>
<sequence length="257" mass="27266">MTTDVRKTSPLPALMALCLSLGAMFNVTTQTAEASPAMTRTQATAETLSGKQQAIPLIAAFMATSDMPNLNEALNQGLDAGLTISETREVLVQLYAYVGFPRSLNALNELMTVVQARKLRGIEDAPAREPGRGIPTGDDLLAVGKANQTTISGGLVKGPVFEFAPVINRFLQTHLFGDIFERDNLDWQSRELATVGALAATPGVESQLRSHMLASLRVGLGAAQLRQVIEVLKAHGDAQTAERANTALTQALAASGK</sequence>
<evidence type="ECO:0000313" key="4">
    <source>
        <dbReference type="Proteomes" id="UP000026739"/>
    </source>
</evidence>
<evidence type="ECO:0000259" key="2">
    <source>
        <dbReference type="Pfam" id="PF02627"/>
    </source>
</evidence>
<dbReference type="InterPro" id="IPR003779">
    <property type="entry name" value="CMD-like"/>
</dbReference>
<feature type="signal peptide" evidence="1">
    <location>
        <begin position="1"/>
        <end position="34"/>
    </location>
</feature>